<evidence type="ECO:0000313" key="3">
    <source>
        <dbReference type="Proteomes" id="UP000054107"/>
    </source>
</evidence>
<proteinExistence type="predicted"/>
<reference evidence="2 3" key="1">
    <citation type="submission" date="2014-09" db="EMBL/GenBank/DDBJ databases">
        <authorList>
            <person name="Ellenberger Sabrina"/>
        </authorList>
    </citation>
    <scope>NUCLEOTIDE SEQUENCE [LARGE SCALE GENOMIC DNA]</scope>
    <source>
        <strain evidence="2 3">CBS 412.66</strain>
    </source>
</reference>
<feature type="non-terminal residue" evidence="2">
    <location>
        <position position="175"/>
    </location>
</feature>
<name>A0A0B7MZ60_9FUNG</name>
<dbReference type="Proteomes" id="UP000054107">
    <property type="component" value="Unassembled WGS sequence"/>
</dbReference>
<accession>A0A0B7MZ60</accession>
<sequence>MTLSSQAASGPSTMQTSSNSTPPTIISIEEPVLTTVATEEILASNIIQTLDEVAPVENSPLPHYQEFLLAPVLDQWWLENYNTLVFPQENDTQLFNGIFHAWNYSTFDNEPTGGWLQPIIEESMNDDINDEDALSLYGLQHPAETVAPFNTGFINAITPPTSVHEDDEDEDSVID</sequence>
<evidence type="ECO:0000313" key="2">
    <source>
        <dbReference type="EMBL" id="CEP08530.1"/>
    </source>
</evidence>
<feature type="compositionally biased region" description="Low complexity" evidence="1">
    <location>
        <begin position="16"/>
        <end position="25"/>
    </location>
</feature>
<feature type="region of interest" description="Disordered" evidence="1">
    <location>
        <begin position="1"/>
        <end position="25"/>
    </location>
</feature>
<feature type="compositionally biased region" description="Polar residues" evidence="1">
    <location>
        <begin position="1"/>
        <end position="15"/>
    </location>
</feature>
<organism evidence="2 3">
    <name type="scientific">Parasitella parasitica</name>
    <dbReference type="NCBI Taxonomy" id="35722"/>
    <lineage>
        <taxon>Eukaryota</taxon>
        <taxon>Fungi</taxon>
        <taxon>Fungi incertae sedis</taxon>
        <taxon>Mucoromycota</taxon>
        <taxon>Mucoromycotina</taxon>
        <taxon>Mucoromycetes</taxon>
        <taxon>Mucorales</taxon>
        <taxon>Mucorineae</taxon>
        <taxon>Mucoraceae</taxon>
        <taxon>Parasitella</taxon>
    </lineage>
</organism>
<gene>
    <name evidence="2" type="primary">PARPA_01858.1 scaffold 1700</name>
</gene>
<dbReference type="EMBL" id="LN719649">
    <property type="protein sequence ID" value="CEP08530.1"/>
    <property type="molecule type" value="Genomic_DNA"/>
</dbReference>
<keyword evidence="3" id="KW-1185">Reference proteome</keyword>
<protein>
    <submittedName>
        <fullName evidence="2">Uncharacterized protein</fullName>
    </submittedName>
</protein>
<dbReference type="AlphaFoldDB" id="A0A0B7MZ60"/>
<evidence type="ECO:0000256" key="1">
    <source>
        <dbReference type="SAM" id="MobiDB-lite"/>
    </source>
</evidence>